<dbReference type="InterPro" id="IPR008492">
    <property type="entry name" value="Rv2714-like"/>
</dbReference>
<dbReference type="Pfam" id="PF09754">
    <property type="entry name" value="PAC2"/>
    <property type="match status" value="1"/>
</dbReference>
<name>A0ABQ5MQA7_9MICC</name>
<dbReference type="InterPro" id="IPR019151">
    <property type="entry name" value="Proteasome_assmbl_chaperone_2"/>
</dbReference>
<evidence type="ECO:0000313" key="2">
    <source>
        <dbReference type="EMBL" id="GLB66172.1"/>
    </source>
</evidence>
<dbReference type="Gene3D" id="3.40.50.10900">
    <property type="entry name" value="PAC-like subunit"/>
    <property type="match status" value="1"/>
</dbReference>
<protein>
    <recommendedName>
        <fullName evidence="4">PAC2 family protein</fullName>
    </recommendedName>
</protein>
<evidence type="ECO:0000313" key="3">
    <source>
        <dbReference type="Proteomes" id="UP001209654"/>
    </source>
</evidence>
<feature type="region of interest" description="Disordered" evidence="1">
    <location>
        <begin position="300"/>
        <end position="320"/>
    </location>
</feature>
<accession>A0ABQ5MQA7</accession>
<proteinExistence type="predicted"/>
<dbReference type="RefSeq" id="WP_264794342.1">
    <property type="nucleotide sequence ID" value="NZ_BRVS01000002.1"/>
</dbReference>
<dbReference type="Proteomes" id="UP001209654">
    <property type="component" value="Unassembled WGS sequence"/>
</dbReference>
<dbReference type="SUPFAM" id="SSF159659">
    <property type="entry name" value="Cgl1923-like"/>
    <property type="match status" value="1"/>
</dbReference>
<dbReference type="EMBL" id="BRVS01000002">
    <property type="protein sequence ID" value="GLB66172.1"/>
    <property type="molecule type" value="Genomic_DNA"/>
</dbReference>
<comment type="caution">
    <text evidence="2">The sequence shown here is derived from an EMBL/GenBank/DDBJ whole genome shotgun (WGS) entry which is preliminary data.</text>
</comment>
<evidence type="ECO:0008006" key="4">
    <source>
        <dbReference type="Google" id="ProtNLM"/>
    </source>
</evidence>
<dbReference type="Gene3D" id="1.10.287.100">
    <property type="match status" value="1"/>
</dbReference>
<gene>
    <name evidence="2" type="ORF">AHIS1636_06110</name>
</gene>
<evidence type="ECO:0000256" key="1">
    <source>
        <dbReference type="SAM" id="MobiDB-lite"/>
    </source>
</evidence>
<reference evidence="2 3" key="1">
    <citation type="journal article" date="2023" name="Int. J. Syst. Evol. Microbiol.">
        <title>Arthrobacter mangrovi sp. nov., an actinobacterium isolated from the rhizosphere of a mangrove.</title>
        <authorList>
            <person name="Hamada M."/>
            <person name="Saitou S."/>
            <person name="Enomoto N."/>
            <person name="Nanri K."/>
            <person name="Hidaka K."/>
            <person name="Miura T."/>
            <person name="Tamura T."/>
        </authorList>
    </citation>
    <scope>NUCLEOTIDE SEQUENCE [LARGE SCALE GENOMIC DNA]</scope>
    <source>
        <strain evidence="2 3">NBRC 112813</strain>
    </source>
</reference>
<dbReference type="InterPro" id="IPR038389">
    <property type="entry name" value="PSMG2_sf"/>
</dbReference>
<organism evidence="2 3">
    <name type="scientific">Arthrobacter mangrovi</name>
    <dbReference type="NCBI Taxonomy" id="2966350"/>
    <lineage>
        <taxon>Bacteria</taxon>
        <taxon>Bacillati</taxon>
        <taxon>Actinomycetota</taxon>
        <taxon>Actinomycetes</taxon>
        <taxon>Micrococcales</taxon>
        <taxon>Micrococcaceae</taxon>
        <taxon>Arthrobacter</taxon>
    </lineage>
</organism>
<keyword evidence="3" id="KW-1185">Reference proteome</keyword>
<sequence length="320" mass="34724">MLDAQSLFSVNAEQIEADELRGLDLVMGFTGSAEAGHVVAQLGSELLEQLESVLIASFDTDQLIDYRGQRPVVSFVGDHFTDYERPRIELYRLLDGMGKPFLFLTGAEPDLQWERFCRAVILLVRQLEVGLVTWVQALPMPVPHTRPIGVTVHGNQAELIDGITAWKPTAQVQASIGALLEIRLIEAGLRVAGYSVHVPHYLAEAEYPQAAVAAMEYLGAASSLVLPTDRLRAAGLDVGAQIAKQVSDSAEVQQVVTKLEKRYDEYAGREVRRSLLTKDNDELPDADELGSEVEAFLAALPADPEAPGPGNTPDGRGAAD</sequence>
<dbReference type="PIRSF" id="PIRSF028754">
    <property type="entry name" value="UCP028754"/>
    <property type="match status" value="1"/>
</dbReference>